<reference evidence="1" key="1">
    <citation type="submission" date="2014-11" db="EMBL/GenBank/DDBJ databases">
        <authorList>
            <person name="Amaro Gonzalez C."/>
        </authorList>
    </citation>
    <scope>NUCLEOTIDE SEQUENCE</scope>
</reference>
<sequence>MTENHEGLVSRAKIKTSPTLKEIFNEDLYLKYFFSLRTRINPCLRNES</sequence>
<name>A0A0E9PTK6_ANGAN</name>
<dbReference type="EMBL" id="GBXM01101167">
    <property type="protein sequence ID" value="JAH07410.1"/>
    <property type="molecule type" value="Transcribed_RNA"/>
</dbReference>
<evidence type="ECO:0000313" key="1">
    <source>
        <dbReference type="EMBL" id="JAH07410.1"/>
    </source>
</evidence>
<organism evidence="1">
    <name type="scientific">Anguilla anguilla</name>
    <name type="common">European freshwater eel</name>
    <name type="synonym">Muraena anguilla</name>
    <dbReference type="NCBI Taxonomy" id="7936"/>
    <lineage>
        <taxon>Eukaryota</taxon>
        <taxon>Metazoa</taxon>
        <taxon>Chordata</taxon>
        <taxon>Craniata</taxon>
        <taxon>Vertebrata</taxon>
        <taxon>Euteleostomi</taxon>
        <taxon>Actinopterygii</taxon>
        <taxon>Neopterygii</taxon>
        <taxon>Teleostei</taxon>
        <taxon>Anguilliformes</taxon>
        <taxon>Anguillidae</taxon>
        <taxon>Anguilla</taxon>
    </lineage>
</organism>
<protein>
    <submittedName>
        <fullName evidence="1">Uncharacterized protein</fullName>
    </submittedName>
</protein>
<accession>A0A0E9PTK6</accession>
<dbReference type="AlphaFoldDB" id="A0A0E9PTK6"/>
<reference evidence="1" key="2">
    <citation type="journal article" date="2015" name="Fish Shellfish Immunol.">
        <title>Early steps in the European eel (Anguilla anguilla)-Vibrio vulnificus interaction in the gills: Role of the RtxA13 toxin.</title>
        <authorList>
            <person name="Callol A."/>
            <person name="Pajuelo D."/>
            <person name="Ebbesson L."/>
            <person name="Teles M."/>
            <person name="MacKenzie S."/>
            <person name="Amaro C."/>
        </authorList>
    </citation>
    <scope>NUCLEOTIDE SEQUENCE</scope>
</reference>
<proteinExistence type="predicted"/>